<dbReference type="Gene3D" id="3.40.50.1000">
    <property type="entry name" value="HAD superfamily/HAD-like"/>
    <property type="match status" value="1"/>
</dbReference>
<gene>
    <name evidence="8" type="ORF">GFV13_06820</name>
</gene>
<dbReference type="AlphaFoldDB" id="A0A843Z4D0"/>
<dbReference type="InterPro" id="IPR036412">
    <property type="entry name" value="HAD-like_sf"/>
</dbReference>
<evidence type="ECO:0000256" key="1">
    <source>
        <dbReference type="ARBA" id="ARBA00004496"/>
    </source>
</evidence>
<evidence type="ECO:0000256" key="7">
    <source>
        <dbReference type="ARBA" id="ARBA00031828"/>
    </source>
</evidence>
<dbReference type="GO" id="GO:0046872">
    <property type="term" value="F:metal ion binding"/>
    <property type="evidence" value="ECO:0007669"/>
    <property type="project" value="UniProtKB-KW"/>
</dbReference>
<evidence type="ECO:0000313" key="9">
    <source>
        <dbReference type="Proteomes" id="UP000469952"/>
    </source>
</evidence>
<comment type="caution">
    <text evidence="8">The sequence shown here is derived from an EMBL/GenBank/DDBJ whole genome shotgun (WGS) entry which is preliminary data.</text>
</comment>
<keyword evidence="5 8" id="KW-0378">Hydrolase</keyword>
<dbReference type="EMBL" id="WIPA01000008">
    <property type="protein sequence ID" value="MQR26983.1"/>
    <property type="molecule type" value="Genomic_DNA"/>
</dbReference>
<protein>
    <recommendedName>
        <fullName evidence="7">D,D-heptose 1,7-bisphosphate phosphatase</fullName>
    </recommendedName>
</protein>
<keyword evidence="6" id="KW-0119">Carbohydrate metabolism</keyword>
<dbReference type="RefSeq" id="WP_153245399.1">
    <property type="nucleotide sequence ID" value="NZ_CP133477.1"/>
</dbReference>
<dbReference type="PANTHER" id="PTHR42891">
    <property type="entry name" value="D-GLYCERO-BETA-D-MANNO-HEPTOSE-1,7-BISPHOSPHATE 7-PHOSPHATASE"/>
    <property type="match status" value="1"/>
</dbReference>
<dbReference type="NCBIfam" id="TIGR01656">
    <property type="entry name" value="Histidinol-ppas"/>
    <property type="match status" value="1"/>
</dbReference>
<dbReference type="Pfam" id="PF13242">
    <property type="entry name" value="Hydrolase_like"/>
    <property type="match status" value="1"/>
</dbReference>
<dbReference type="GO" id="GO:0016791">
    <property type="term" value="F:phosphatase activity"/>
    <property type="evidence" value="ECO:0007669"/>
    <property type="project" value="InterPro"/>
</dbReference>
<dbReference type="PANTHER" id="PTHR42891:SF1">
    <property type="entry name" value="D-GLYCERO-BETA-D-MANNO-HEPTOSE-1,7-BISPHOSPHATE 7-PHOSPHATASE"/>
    <property type="match status" value="1"/>
</dbReference>
<comment type="similarity">
    <text evidence="2">Belongs to the GmhB family.</text>
</comment>
<name>A0A843Z4D0_LEUME</name>
<comment type="subcellular location">
    <subcellularLocation>
        <location evidence="1">Cytoplasm</location>
    </subcellularLocation>
</comment>
<evidence type="ECO:0000313" key="8">
    <source>
        <dbReference type="EMBL" id="MQR26983.1"/>
    </source>
</evidence>
<dbReference type="InterPro" id="IPR006549">
    <property type="entry name" value="HAD-SF_hydro_IIIA"/>
</dbReference>
<dbReference type="GO" id="GO:0005975">
    <property type="term" value="P:carbohydrate metabolic process"/>
    <property type="evidence" value="ECO:0007669"/>
    <property type="project" value="InterPro"/>
</dbReference>
<proteinExistence type="inferred from homology"/>
<evidence type="ECO:0000256" key="6">
    <source>
        <dbReference type="ARBA" id="ARBA00023277"/>
    </source>
</evidence>
<dbReference type="GO" id="GO:0005737">
    <property type="term" value="C:cytoplasm"/>
    <property type="evidence" value="ECO:0007669"/>
    <property type="project" value="UniProtKB-SubCell"/>
</dbReference>
<sequence>MNKLYTKNMNILNNYTTVFIDRDGTIGGNGHYQSLNDFELFPYALSSIARLKAHGMSVFALSNQTHIEKGDMNYYDFFNSLIRMGFDDAFICPHSEQTNCNCRKPKKGLIEQAHRKYNFQNEQSIIIGDRFSSDIQLAQNYQMLGIHVATGKFEPQYFIDNQNQQKKNIITVQNLESAVNYVLSN</sequence>
<organism evidence="8 9">
    <name type="scientific">Leuconostoc mesenteroides</name>
    <dbReference type="NCBI Taxonomy" id="1245"/>
    <lineage>
        <taxon>Bacteria</taxon>
        <taxon>Bacillati</taxon>
        <taxon>Bacillota</taxon>
        <taxon>Bacilli</taxon>
        <taxon>Lactobacillales</taxon>
        <taxon>Lactobacillaceae</taxon>
        <taxon>Leuconostoc</taxon>
    </lineage>
</organism>
<dbReference type="NCBIfam" id="TIGR01662">
    <property type="entry name" value="HAD-SF-IIIA"/>
    <property type="match status" value="1"/>
</dbReference>
<evidence type="ECO:0000256" key="5">
    <source>
        <dbReference type="ARBA" id="ARBA00022801"/>
    </source>
</evidence>
<reference evidence="8 9" key="1">
    <citation type="submission" date="2019-10" db="EMBL/GenBank/DDBJ databases">
        <title>WGS of Leuconostoc mesenteroides.</title>
        <authorList>
            <person name="Melo Bolivar J."/>
            <person name="Marino-Ramirez L."/>
            <person name="Villamil Diaz L.M."/>
        </authorList>
    </citation>
    <scope>NUCLEOTIDE SEQUENCE [LARGE SCALE GENOMIC DNA]</scope>
    <source>
        <strain evidence="8 9">M11</strain>
    </source>
</reference>
<accession>A0A843Z4D0</accession>
<evidence type="ECO:0000256" key="3">
    <source>
        <dbReference type="ARBA" id="ARBA00022490"/>
    </source>
</evidence>
<dbReference type="SUPFAM" id="SSF56784">
    <property type="entry name" value="HAD-like"/>
    <property type="match status" value="1"/>
</dbReference>
<dbReference type="InterPro" id="IPR004446">
    <property type="entry name" value="Heptose_bisP_phosphatase"/>
</dbReference>
<keyword evidence="4" id="KW-0479">Metal-binding</keyword>
<evidence type="ECO:0000256" key="2">
    <source>
        <dbReference type="ARBA" id="ARBA00005628"/>
    </source>
</evidence>
<dbReference type="Proteomes" id="UP000469952">
    <property type="component" value="Unassembled WGS sequence"/>
</dbReference>
<dbReference type="InterPro" id="IPR006543">
    <property type="entry name" value="Histidinol-phos"/>
</dbReference>
<dbReference type="InterPro" id="IPR023214">
    <property type="entry name" value="HAD_sf"/>
</dbReference>
<evidence type="ECO:0000256" key="4">
    <source>
        <dbReference type="ARBA" id="ARBA00022723"/>
    </source>
</evidence>
<keyword evidence="3" id="KW-0963">Cytoplasm</keyword>